<evidence type="ECO:0000256" key="1">
    <source>
        <dbReference type="SAM" id="MobiDB-lite"/>
    </source>
</evidence>
<dbReference type="EMBL" id="CP045032">
    <property type="protein sequence ID" value="QFQ02300.1"/>
    <property type="molecule type" value="Genomic_DNA"/>
</dbReference>
<accession>A0A5J6ZBT4</accession>
<dbReference type="OrthoDB" id="4411113at2"/>
<dbReference type="KEGG" id="cuo:CUROG_04630"/>
<organism evidence="2 3">
    <name type="scientific">Corynebacterium urogenitale</name>
    <dbReference type="NCBI Taxonomy" id="2487892"/>
    <lineage>
        <taxon>Bacteria</taxon>
        <taxon>Bacillati</taxon>
        <taxon>Actinomycetota</taxon>
        <taxon>Actinomycetes</taxon>
        <taxon>Mycobacteriales</taxon>
        <taxon>Corynebacteriaceae</taxon>
        <taxon>Corynebacterium</taxon>
    </lineage>
</organism>
<dbReference type="Proteomes" id="UP000326711">
    <property type="component" value="Chromosome"/>
</dbReference>
<proteinExistence type="predicted"/>
<keyword evidence="3" id="KW-1185">Reference proteome</keyword>
<dbReference type="RefSeq" id="WP_151902682.1">
    <property type="nucleotide sequence ID" value="NZ_CP045032.1"/>
</dbReference>
<name>A0A5J6ZBT4_9CORY</name>
<feature type="region of interest" description="Disordered" evidence="1">
    <location>
        <begin position="141"/>
        <end position="164"/>
    </location>
</feature>
<gene>
    <name evidence="2" type="ORF">CUROG_04630</name>
</gene>
<protein>
    <recommendedName>
        <fullName evidence="4">BFN domain-containing protein</fullName>
    </recommendedName>
</protein>
<evidence type="ECO:0008006" key="4">
    <source>
        <dbReference type="Google" id="ProtNLM"/>
    </source>
</evidence>
<evidence type="ECO:0000313" key="3">
    <source>
        <dbReference type="Proteomes" id="UP000326711"/>
    </source>
</evidence>
<dbReference type="AlphaFoldDB" id="A0A5J6ZBT4"/>
<evidence type="ECO:0000313" key="2">
    <source>
        <dbReference type="EMBL" id="QFQ02300.1"/>
    </source>
</evidence>
<sequence length="210" mass="22892">MADVEVHLIGRLSAAGITELPIDVLLFATPDHSRMLPVWVPEPADLGGRPTDAEILATLLASNDLEDPWFAEIATNSRGQMTAGLKQGERYIDVRPSTLEKVWHAGVLFDVRVKEAVSGAMLPVNPEFIEEVQELIRKANAAEDDDDAAWEQPSSDLGPGDESAGDLVLTWRGLPTVATPDVVDEFADMWKAMGLSDDMDEWLGGEERGE</sequence>
<reference evidence="3" key="1">
    <citation type="submission" date="2019-10" db="EMBL/GenBank/DDBJ databases">
        <title>Complete genome sequence of Corynebacterium urogenitalis DSM 108747, isolated from the genital tract of a cow.</title>
        <authorList>
            <person name="Ruckert C."/>
            <person name="Ballas P."/>
            <person name="Wagener K."/>
            <person name="Drillich M."/>
            <person name="Kaempfer P."/>
            <person name="Busse H.-J."/>
            <person name="Ehling-Schulz M."/>
        </authorList>
    </citation>
    <scope>NUCLEOTIDE SEQUENCE [LARGE SCALE GENOMIC DNA]</scope>
    <source>
        <strain evidence="3">LMM 1652</strain>
    </source>
</reference>